<dbReference type="AlphaFoldDB" id="A0A938XQ28"/>
<evidence type="ECO:0000313" key="3">
    <source>
        <dbReference type="Proteomes" id="UP000774000"/>
    </source>
</evidence>
<dbReference type="EMBL" id="JAFBDQ010000016">
    <property type="protein sequence ID" value="MBM7557713.1"/>
    <property type="molecule type" value="Genomic_DNA"/>
</dbReference>
<gene>
    <name evidence="2" type="ORF">JOC47_002579</name>
</gene>
<proteinExistence type="predicted"/>
<dbReference type="InterPro" id="IPR044060">
    <property type="entry name" value="Bacterial_rp_domain"/>
</dbReference>
<evidence type="ECO:0000313" key="2">
    <source>
        <dbReference type="EMBL" id="MBM7557713.1"/>
    </source>
</evidence>
<sequence length="152" mass="16577">LKATAASGWQFVNWEGEVANTASAETTVYMDSDKTVSAVFEEIINEVPGTVNSNNSTVNLKGDLFYGQKLNQDLVLDNDLDISFVRVDLNIVLQDYQQNPVDDGEYLISISSDLDGNILVDQKISVSDGTASVNFNLLTEGNHRLTVTVDSV</sequence>
<accession>A0A938XQ28</accession>
<organism evidence="2 3">
    <name type="scientific">Halanaerobacter jeridensis</name>
    <dbReference type="NCBI Taxonomy" id="706427"/>
    <lineage>
        <taxon>Bacteria</taxon>
        <taxon>Bacillati</taxon>
        <taxon>Bacillota</taxon>
        <taxon>Clostridia</taxon>
        <taxon>Halanaerobiales</taxon>
        <taxon>Halobacteroidaceae</taxon>
        <taxon>Halanaerobacter</taxon>
    </lineage>
</organism>
<evidence type="ECO:0000259" key="1">
    <source>
        <dbReference type="Pfam" id="PF18998"/>
    </source>
</evidence>
<dbReference type="Proteomes" id="UP000774000">
    <property type="component" value="Unassembled WGS sequence"/>
</dbReference>
<feature type="domain" description="Bacterial repeat" evidence="1">
    <location>
        <begin position="1"/>
        <end position="43"/>
    </location>
</feature>
<reference evidence="2" key="1">
    <citation type="submission" date="2021-01" db="EMBL/GenBank/DDBJ databases">
        <title>Genomic Encyclopedia of Type Strains, Phase IV (KMG-IV): sequencing the most valuable type-strain genomes for metagenomic binning, comparative biology and taxonomic classification.</title>
        <authorList>
            <person name="Goeker M."/>
        </authorList>
    </citation>
    <scope>NUCLEOTIDE SEQUENCE</scope>
    <source>
        <strain evidence="2">DSM 23230</strain>
    </source>
</reference>
<protein>
    <recommendedName>
        <fullName evidence="1">Bacterial repeat domain-containing protein</fullName>
    </recommendedName>
</protein>
<keyword evidence="3" id="KW-1185">Reference proteome</keyword>
<name>A0A938XQ28_9FIRM</name>
<feature type="non-terminal residue" evidence="2">
    <location>
        <position position="1"/>
    </location>
</feature>
<comment type="caution">
    <text evidence="2">The sequence shown here is derived from an EMBL/GenBank/DDBJ whole genome shotgun (WGS) entry which is preliminary data.</text>
</comment>
<dbReference type="Pfam" id="PF18998">
    <property type="entry name" value="Flg_new_2"/>
    <property type="match status" value="1"/>
</dbReference>